<evidence type="ECO:0000256" key="3">
    <source>
        <dbReference type="ARBA" id="ARBA00022763"/>
    </source>
</evidence>
<dbReference type="CDD" id="cd18026">
    <property type="entry name" value="DEXHc_POLQ-like"/>
    <property type="match status" value="1"/>
</dbReference>
<dbReference type="FunFam" id="3.40.50.300:FF:000813">
    <property type="entry name" value="helicase POLQ-like isoform X1"/>
    <property type="match status" value="1"/>
</dbReference>
<evidence type="ECO:0000256" key="9">
    <source>
        <dbReference type="ARBA" id="ARBA00048988"/>
    </source>
</evidence>
<comment type="subcellular location">
    <subcellularLocation>
        <location evidence="1">Nucleus</location>
    </subcellularLocation>
</comment>
<dbReference type="GO" id="GO:0016787">
    <property type="term" value="F:hydrolase activity"/>
    <property type="evidence" value="ECO:0007669"/>
    <property type="project" value="UniProtKB-KW"/>
</dbReference>
<evidence type="ECO:0000256" key="6">
    <source>
        <dbReference type="ARBA" id="ARBA00022840"/>
    </source>
</evidence>
<dbReference type="AlphaFoldDB" id="A0A177B1F7"/>
<dbReference type="OrthoDB" id="2320933at2759"/>
<dbReference type="SUPFAM" id="SSF52540">
    <property type="entry name" value="P-loop containing nucleoside triphosphate hydrolases"/>
    <property type="match status" value="1"/>
</dbReference>
<dbReference type="SUPFAM" id="SSF158702">
    <property type="entry name" value="Sec63 N-terminal domain-like"/>
    <property type="match status" value="1"/>
</dbReference>
<dbReference type="InterPro" id="IPR046931">
    <property type="entry name" value="HTH_61"/>
</dbReference>
<dbReference type="InterPro" id="IPR014001">
    <property type="entry name" value="Helicase_ATP-bd"/>
</dbReference>
<name>A0A177B1F7_9BILA</name>
<dbReference type="PANTHER" id="PTHR47961">
    <property type="entry name" value="DNA POLYMERASE THETA, PUTATIVE (AFU_ORTHOLOGUE AFUA_1G05260)-RELATED"/>
    <property type="match status" value="1"/>
</dbReference>
<evidence type="ECO:0000259" key="11">
    <source>
        <dbReference type="PROSITE" id="PS51194"/>
    </source>
</evidence>
<evidence type="ECO:0000313" key="13">
    <source>
        <dbReference type="Proteomes" id="UP000078046"/>
    </source>
</evidence>
<dbReference type="Pfam" id="PF21099">
    <property type="entry name" value="POLQ_helical"/>
    <property type="match status" value="1"/>
</dbReference>
<dbReference type="Pfam" id="PF00271">
    <property type="entry name" value="Helicase_C"/>
    <property type="match status" value="1"/>
</dbReference>
<evidence type="ECO:0000256" key="5">
    <source>
        <dbReference type="ARBA" id="ARBA00022806"/>
    </source>
</evidence>
<dbReference type="GO" id="GO:0005634">
    <property type="term" value="C:nucleus"/>
    <property type="evidence" value="ECO:0007669"/>
    <property type="project" value="UniProtKB-SubCell"/>
</dbReference>
<comment type="catalytic activity">
    <reaction evidence="9">
        <text>ATP + H2O = ADP + phosphate + H(+)</text>
        <dbReference type="Rhea" id="RHEA:13065"/>
        <dbReference type="ChEBI" id="CHEBI:15377"/>
        <dbReference type="ChEBI" id="CHEBI:15378"/>
        <dbReference type="ChEBI" id="CHEBI:30616"/>
        <dbReference type="ChEBI" id="CHEBI:43474"/>
        <dbReference type="ChEBI" id="CHEBI:456216"/>
        <dbReference type="EC" id="5.6.2.4"/>
    </reaction>
</comment>
<comment type="caution">
    <text evidence="12">The sequence shown here is derived from an EMBL/GenBank/DDBJ whole genome shotgun (WGS) entry which is preliminary data.</text>
</comment>
<dbReference type="CDD" id="cd18795">
    <property type="entry name" value="SF2_C_Ski2"/>
    <property type="match status" value="1"/>
</dbReference>
<sequence>MISPINKKMKVQDQTIRNEPSISYYEMFCNRFNKNTQNNSMHESSFNFNSTNYSNASFGNLENTNLNKSEKIETIYGLPVPIWNTFLDIKKVVKLYDWQNKCLSLSCLESRENLIYCVPTSGGKTLIAEILIVQTVLMHQLDAILVLPYVSIVEEKMKALSELGMRLQFIVEDYSGTRGRIPPIKRRNKRTLYIATIEKANAIINSLIEDERISDIGICAIDELHMLGNNADRSCTLEMMINKLLVHAPVTQIIGMSATISNLGDFATFMNARIFSDDFRPVNLDEFIKYDYDIYEINKKFNPCDEIITSHSRNMNDITIDEINGNGGRAYYTFKKLHGSSIADVDNIYPLVQEIIPSKSVIIFCPTKRNAENVALMLSSNCNPNFLNIRVNEKMQLLATLKEDGMGSMCPILSKTIPCGIAYHHAGLTRDERKSIEDAYNSSIIYVICCTSTLAAGVNLPARRVIIRSPYVGRNFLTFSEYKQMSGRAGRAGIDEIGDSIVILNNLTDKEKFINLIRDGKRYCESCLSLNDYNGLKRLILSSTIGPQIYTNKTIYSVIEKTLFYTQQCKNNFASIDETVNTCIEMLIKNRLIDIEKSQLIPSPLGVASNNSYMPLEKSQLILSHLRNASKTLCLQNHLHLLYLVVPIDIEAYFYNYQMNYTSIFNNLSEYDQHVCLNIGISENMIFRKSSGNRLPKDNEDKIKRFFCAILLHQVWLTKSCWKVASMYNVDRGIVQNLLSNSASQASSLCRFVEKFEDLWCLEKLLPQVAKDLALCAEAELLDLLEIPGLKVTSARELYDNGLKCIKDVALCEEKTLVKSSRYLLSYEKAKKIIYTSRMLLSQKVKTLEDQVEEILKI</sequence>
<dbReference type="GO" id="GO:0005524">
    <property type="term" value="F:ATP binding"/>
    <property type="evidence" value="ECO:0007669"/>
    <property type="project" value="UniProtKB-KW"/>
</dbReference>
<evidence type="ECO:0000259" key="10">
    <source>
        <dbReference type="PROSITE" id="PS51192"/>
    </source>
</evidence>
<dbReference type="InterPro" id="IPR048960">
    <property type="entry name" value="POLQ-like_helical"/>
</dbReference>
<dbReference type="PROSITE" id="PS51194">
    <property type="entry name" value="HELICASE_CTER"/>
    <property type="match status" value="1"/>
</dbReference>
<keyword evidence="4" id="KW-0378">Hydrolase</keyword>
<evidence type="ECO:0000256" key="8">
    <source>
        <dbReference type="ARBA" id="ARBA00023242"/>
    </source>
</evidence>
<dbReference type="InterPro" id="IPR027417">
    <property type="entry name" value="P-loop_NTPase"/>
</dbReference>
<reference evidence="12 13" key="1">
    <citation type="submission" date="2016-04" db="EMBL/GenBank/DDBJ databases">
        <title>The genome of Intoshia linei affirms orthonectids as highly simplified spiralians.</title>
        <authorList>
            <person name="Mikhailov K.V."/>
            <person name="Slusarev G.S."/>
            <person name="Nikitin M.A."/>
            <person name="Logacheva M.D."/>
            <person name="Penin A."/>
            <person name="Aleoshin V."/>
            <person name="Panchin Y.V."/>
        </authorList>
    </citation>
    <scope>NUCLEOTIDE SEQUENCE [LARGE SCALE GENOMIC DNA]</scope>
    <source>
        <strain evidence="12">Intl2013</strain>
        <tissue evidence="12">Whole animal</tissue>
    </source>
</reference>
<dbReference type="Pfam" id="PF00270">
    <property type="entry name" value="DEAD"/>
    <property type="match status" value="1"/>
</dbReference>
<keyword evidence="6" id="KW-0067">ATP-binding</keyword>
<evidence type="ECO:0000256" key="1">
    <source>
        <dbReference type="ARBA" id="ARBA00004123"/>
    </source>
</evidence>
<dbReference type="Gene3D" id="1.10.3380.20">
    <property type="match status" value="1"/>
</dbReference>
<dbReference type="PANTHER" id="PTHR47961:SF12">
    <property type="entry name" value="HELICASE POLQ-LIKE"/>
    <property type="match status" value="1"/>
</dbReference>
<keyword evidence="13" id="KW-1185">Reference proteome</keyword>
<dbReference type="GO" id="GO:0003676">
    <property type="term" value="F:nucleic acid binding"/>
    <property type="evidence" value="ECO:0007669"/>
    <property type="project" value="InterPro"/>
</dbReference>
<feature type="domain" description="Helicase C-terminal" evidence="11">
    <location>
        <begin position="344"/>
        <end position="534"/>
    </location>
</feature>
<dbReference type="GO" id="GO:0006281">
    <property type="term" value="P:DNA repair"/>
    <property type="evidence" value="ECO:0007669"/>
    <property type="project" value="UniProtKB-KW"/>
</dbReference>
<dbReference type="PROSITE" id="PS51192">
    <property type="entry name" value="HELICASE_ATP_BIND_1"/>
    <property type="match status" value="1"/>
</dbReference>
<dbReference type="SMART" id="SM00490">
    <property type="entry name" value="HELICc"/>
    <property type="match status" value="1"/>
</dbReference>
<evidence type="ECO:0000313" key="12">
    <source>
        <dbReference type="EMBL" id="OAF67473.1"/>
    </source>
</evidence>
<dbReference type="InterPro" id="IPR011545">
    <property type="entry name" value="DEAD/DEAH_box_helicase_dom"/>
</dbReference>
<keyword evidence="2" id="KW-0547">Nucleotide-binding</keyword>
<dbReference type="Proteomes" id="UP000078046">
    <property type="component" value="Unassembled WGS sequence"/>
</dbReference>
<organism evidence="12 13">
    <name type="scientific">Intoshia linei</name>
    <dbReference type="NCBI Taxonomy" id="1819745"/>
    <lineage>
        <taxon>Eukaryota</taxon>
        <taxon>Metazoa</taxon>
        <taxon>Spiralia</taxon>
        <taxon>Lophotrochozoa</taxon>
        <taxon>Mesozoa</taxon>
        <taxon>Orthonectida</taxon>
        <taxon>Rhopaluridae</taxon>
        <taxon>Intoshia</taxon>
    </lineage>
</organism>
<protein>
    <submittedName>
        <fullName evidence="12">Uncharacterized protein</fullName>
    </submittedName>
</protein>
<evidence type="ECO:0000256" key="2">
    <source>
        <dbReference type="ARBA" id="ARBA00022741"/>
    </source>
</evidence>
<feature type="domain" description="Helicase ATP-binding" evidence="10">
    <location>
        <begin position="105"/>
        <end position="278"/>
    </location>
</feature>
<gene>
    <name evidence="12" type="ORF">A3Q56_04791</name>
</gene>
<dbReference type="EMBL" id="LWCA01000651">
    <property type="protein sequence ID" value="OAF67473.1"/>
    <property type="molecule type" value="Genomic_DNA"/>
</dbReference>
<keyword evidence="7" id="KW-0234">DNA repair</keyword>
<evidence type="ECO:0000256" key="7">
    <source>
        <dbReference type="ARBA" id="ARBA00023204"/>
    </source>
</evidence>
<keyword evidence="3" id="KW-0227">DNA damage</keyword>
<dbReference type="InterPro" id="IPR050474">
    <property type="entry name" value="Hel308_SKI2-like"/>
</dbReference>
<dbReference type="Pfam" id="PF20470">
    <property type="entry name" value="HTH_61"/>
    <property type="match status" value="1"/>
</dbReference>
<dbReference type="Gene3D" id="3.40.50.300">
    <property type="entry name" value="P-loop containing nucleotide triphosphate hydrolases"/>
    <property type="match status" value="2"/>
</dbReference>
<keyword evidence="5" id="KW-0347">Helicase</keyword>
<dbReference type="SMART" id="SM00487">
    <property type="entry name" value="DEXDc"/>
    <property type="match status" value="1"/>
</dbReference>
<evidence type="ECO:0000256" key="4">
    <source>
        <dbReference type="ARBA" id="ARBA00022801"/>
    </source>
</evidence>
<accession>A0A177B1F7</accession>
<proteinExistence type="predicted"/>
<keyword evidence="8" id="KW-0539">Nucleus</keyword>
<dbReference type="InterPro" id="IPR001650">
    <property type="entry name" value="Helicase_C-like"/>
</dbReference>
<dbReference type="GO" id="GO:0043138">
    <property type="term" value="F:3'-5' DNA helicase activity"/>
    <property type="evidence" value="ECO:0007669"/>
    <property type="project" value="UniProtKB-EC"/>
</dbReference>